<feature type="region of interest" description="Disordered" evidence="12">
    <location>
        <begin position="1"/>
        <end position="41"/>
    </location>
</feature>
<sequence>MNSTPSQQPRQATDNVAESDYSTVLAEYEADQSRPRPTGKQSEAELEALFMDSLTQVGYTKATIRSEAELLDNLKAQLEALNHTVYTADEWTQIFHVHLANPTMTQAKRTALIQQDDPVVTITRDDDTQVNVKLIDKRNLMSNRLQVTNQYRTTTADNRNQRYDVTVLVNGLPMVHIELKRRGVSLKEAFTQISRYQQSFQAGTKLFGYAQLFVISNGTDTRYYSNTTRDLAVRANSASAKTRSQQADKSFAFTSYWADARNRVILDLLDFSQTFMVKATLLRILTRYCIFDTSENLLVMRPYQIAATERILDRIRATSNTKLLGTTDAGGYIWHTTGSGKTLTSFKAALLAADLPGIEKVIFAVDRQDLDYQTIKEYERFQKGSVSSNTSTKILGEQLEDEDEKSKIIVTTIQKLNTYISGKTKNARYPGHVVLIFDECHRSQFGSMHESIARYFKRRHSFGFTGTPIFKEIARKDVSGRVFTTDYVFGQRLHTYTIVDAIRDRNVLKFKIDAHSTMHEEVQNNPEIKSIDRESALLAPERITLVTKHILDNFARYTKRGKSYVHNLSFRDLATGETTRESRRVDGFNALLATASIPAARAYYHEFAKQQEELVNPIKVGVIYSQTQRQETVDTAAGAIEDDSFDVDSMNADDRADFAAAVADYNAMFGSSFQATTSGYDNYYKNLSERIRNREIDLVIVVNIFLTGFDAPALNTLFVDKNLRDHGLIQAFSRTNRILNPIKDAGMIVTYRDLSEQTDAALTMFGDGDVATNVSVVRPYKELLAEYLTYLDQLQAIAAPGASVYGEAAEQLFVETFSALLRHHNVLTSFEAFDEDNPLDEYDFADYISRYLEIRDRRREEREAESGDGGETDVDISADLEFEIELVRHIAVTLDYINALIEKERGRDGEIDDDEQQEVRRLIDASPHLRPKRDLILEFLDQVNGTGYDDSLVDYLHEKAEGEIRAMVAAHRLKTPNAHGFVAKCFQIGTVDAEGTALAELLPKMSLFSPGNDRQAAKQDVADAIDGLIQRFGDVINPDALRAMR</sequence>
<dbReference type="STRING" id="1224162.B840_03005"/>
<keyword evidence="5 11" id="KW-0547">Nucleotide-binding</keyword>
<dbReference type="EC" id="3.1.21.3" evidence="11"/>
<dbReference type="Gene3D" id="3.90.1570.50">
    <property type="match status" value="1"/>
</dbReference>
<dbReference type="Pfam" id="PF18766">
    <property type="entry name" value="SWI2_SNF2"/>
    <property type="match status" value="1"/>
</dbReference>
<dbReference type="GO" id="GO:0003677">
    <property type="term" value="F:DNA binding"/>
    <property type="evidence" value="ECO:0007669"/>
    <property type="project" value="UniProtKB-KW"/>
</dbReference>
<dbReference type="PANTHER" id="PTHR30195:SF16">
    <property type="entry name" value="TYPE I RESTRICTION ENZYME ENDONUCLEASE SUBUNIT"/>
    <property type="match status" value="1"/>
</dbReference>
<keyword evidence="4" id="KW-0540">Nuclease</keyword>
<reference evidence="14 15" key="1">
    <citation type="submission" date="2014-05" db="EMBL/GenBank/DDBJ databases">
        <title>Complete genome sequence of Corynebacterium marinum DSM 44953.</title>
        <authorList>
            <person name="Schaffert L."/>
            <person name="Albersmeier A."/>
            <person name="Kalinowski J."/>
            <person name="Ruckert C."/>
        </authorList>
    </citation>
    <scope>NUCLEOTIDE SEQUENCE [LARGE SCALE GENOMIC DNA]</scope>
    <source>
        <strain evidence="14 15">DSM 44953</strain>
    </source>
</reference>
<dbReference type="CDD" id="cd18800">
    <property type="entry name" value="SF2_C_EcoR124I-like"/>
    <property type="match status" value="1"/>
</dbReference>
<dbReference type="InterPro" id="IPR004473">
    <property type="entry name" value="Restrct_endonuc_typeI_HsdR"/>
</dbReference>
<dbReference type="GO" id="GO:0005524">
    <property type="term" value="F:ATP binding"/>
    <property type="evidence" value="ECO:0007669"/>
    <property type="project" value="UniProtKB-KW"/>
</dbReference>
<dbReference type="InterPro" id="IPR027417">
    <property type="entry name" value="P-loop_NTPase"/>
</dbReference>
<dbReference type="Gene3D" id="1.20.58.910">
    <property type="match status" value="1"/>
</dbReference>
<evidence type="ECO:0000256" key="3">
    <source>
        <dbReference type="ARBA" id="ARBA00011296"/>
    </source>
</evidence>
<dbReference type="EMBL" id="CP007790">
    <property type="protein sequence ID" value="AJK68227.1"/>
    <property type="molecule type" value="Genomic_DNA"/>
</dbReference>
<dbReference type="NCBIfam" id="TIGR00348">
    <property type="entry name" value="hsdR"/>
    <property type="match status" value="1"/>
</dbReference>
<dbReference type="InterPro" id="IPR051268">
    <property type="entry name" value="Type-I_R_enzyme_R_subunit"/>
</dbReference>
<name>A0A0B6TE56_9CORY</name>
<evidence type="ECO:0000256" key="9">
    <source>
        <dbReference type="ARBA" id="ARBA00022840"/>
    </source>
</evidence>
<gene>
    <name evidence="14" type="ORF">B840_03005</name>
</gene>
<dbReference type="REBASE" id="102363">
    <property type="entry name" value="Cma44953ORF3015P"/>
</dbReference>
<evidence type="ECO:0000313" key="14">
    <source>
        <dbReference type="EMBL" id="AJK68227.1"/>
    </source>
</evidence>
<dbReference type="RefSeq" id="WP_042620899.1">
    <property type="nucleotide sequence ID" value="NZ_CP007790.1"/>
</dbReference>
<dbReference type="Gene3D" id="3.40.50.300">
    <property type="entry name" value="P-loop containing nucleotide triphosphate hydrolases"/>
    <property type="match status" value="2"/>
</dbReference>
<evidence type="ECO:0000256" key="4">
    <source>
        <dbReference type="ARBA" id="ARBA00022722"/>
    </source>
</evidence>
<dbReference type="HOGENOM" id="CLU_004848_1_0_11"/>
<feature type="compositionally biased region" description="Polar residues" evidence="12">
    <location>
        <begin position="1"/>
        <end position="22"/>
    </location>
</feature>
<dbReference type="SUPFAM" id="SSF52540">
    <property type="entry name" value="P-loop containing nucleoside triphosphate hydrolases"/>
    <property type="match status" value="2"/>
</dbReference>
<feature type="domain" description="Helicase ATP-binding" evidence="13">
    <location>
        <begin position="322"/>
        <end position="469"/>
    </location>
</feature>
<comment type="function">
    <text evidence="11">Subunit R is required for both nuclease and ATPase activities, but not for modification.</text>
</comment>
<keyword evidence="8 11" id="KW-0378">Hydrolase</keyword>
<evidence type="ECO:0000256" key="2">
    <source>
        <dbReference type="ARBA" id="ARBA00008598"/>
    </source>
</evidence>
<evidence type="ECO:0000256" key="5">
    <source>
        <dbReference type="ARBA" id="ARBA00022741"/>
    </source>
</evidence>
<evidence type="ECO:0000256" key="10">
    <source>
        <dbReference type="ARBA" id="ARBA00023125"/>
    </source>
</evidence>
<proteinExistence type="inferred from homology"/>
<dbReference type="GO" id="GO:0009307">
    <property type="term" value="P:DNA restriction-modification system"/>
    <property type="evidence" value="ECO:0007669"/>
    <property type="project" value="UniProtKB-KW"/>
</dbReference>
<dbReference type="PANTHER" id="PTHR30195">
    <property type="entry name" value="TYPE I SITE-SPECIFIC DEOXYRIBONUCLEASE PROTEIN SUBUNIT M AND R"/>
    <property type="match status" value="1"/>
</dbReference>
<evidence type="ECO:0000313" key="15">
    <source>
        <dbReference type="Proteomes" id="UP000031928"/>
    </source>
</evidence>
<comment type="subunit">
    <text evidence="3 11">The type I restriction/modification system is composed of three polypeptides R, M and S.</text>
</comment>
<dbReference type="Pfam" id="PF22679">
    <property type="entry name" value="T1R_D3-like"/>
    <property type="match status" value="1"/>
</dbReference>
<keyword evidence="9 11" id="KW-0067">ATP-binding</keyword>
<dbReference type="PROSITE" id="PS51192">
    <property type="entry name" value="HELICASE_ATP_BIND_1"/>
    <property type="match status" value="1"/>
</dbReference>
<dbReference type="AlphaFoldDB" id="A0A0B6TE56"/>
<dbReference type="InterPro" id="IPR022625">
    <property type="entry name" value="TypeI_RM_Rsu_C"/>
</dbReference>
<dbReference type="Pfam" id="PF12008">
    <property type="entry name" value="EcoR124_C"/>
    <property type="match status" value="1"/>
</dbReference>
<dbReference type="SMART" id="SM00487">
    <property type="entry name" value="DEXDc"/>
    <property type="match status" value="1"/>
</dbReference>
<dbReference type="OrthoDB" id="9758243at2"/>
<dbReference type="CDD" id="cd22332">
    <property type="entry name" value="HsdR_N"/>
    <property type="match status" value="1"/>
</dbReference>
<dbReference type="Pfam" id="PF04313">
    <property type="entry name" value="HSDR_N"/>
    <property type="match status" value="1"/>
</dbReference>
<keyword evidence="6 11" id="KW-0680">Restriction system</keyword>
<evidence type="ECO:0000259" key="13">
    <source>
        <dbReference type="PROSITE" id="PS51192"/>
    </source>
</evidence>
<comment type="similarity">
    <text evidence="2 11">Belongs to the HsdR family.</text>
</comment>
<dbReference type="InterPro" id="IPR014001">
    <property type="entry name" value="Helicase_ATP-bd"/>
</dbReference>
<evidence type="ECO:0000256" key="6">
    <source>
        <dbReference type="ARBA" id="ARBA00022747"/>
    </source>
</evidence>
<dbReference type="InterPro" id="IPR055180">
    <property type="entry name" value="HsdR_RecA-like_helicase_dom_2"/>
</dbReference>
<evidence type="ECO:0000256" key="12">
    <source>
        <dbReference type="SAM" id="MobiDB-lite"/>
    </source>
</evidence>
<organism evidence="14 15">
    <name type="scientific">Corynebacterium marinum DSM 44953</name>
    <dbReference type="NCBI Taxonomy" id="1224162"/>
    <lineage>
        <taxon>Bacteria</taxon>
        <taxon>Bacillati</taxon>
        <taxon>Actinomycetota</taxon>
        <taxon>Actinomycetes</taxon>
        <taxon>Mycobacteriales</taxon>
        <taxon>Corynebacteriaceae</taxon>
        <taxon>Corynebacterium</taxon>
    </lineage>
</organism>
<dbReference type="GO" id="GO:0009035">
    <property type="term" value="F:type I site-specific deoxyribonuclease activity"/>
    <property type="evidence" value="ECO:0007669"/>
    <property type="project" value="UniProtKB-EC"/>
</dbReference>
<keyword evidence="10 11" id="KW-0238">DNA-binding</keyword>
<dbReference type="InterPro" id="IPR040980">
    <property type="entry name" value="SWI2_SNF2"/>
</dbReference>
<protein>
    <recommendedName>
        <fullName evidence="11">Type I restriction enzyme endonuclease subunit</fullName>
        <shortName evidence="11">R protein</shortName>
        <ecNumber evidence="11">3.1.21.3</ecNumber>
    </recommendedName>
</protein>
<dbReference type="KEGG" id="cmq:B840_03005"/>
<dbReference type="InterPro" id="IPR007409">
    <property type="entry name" value="Restrct_endonuc_type1_HsdR_N"/>
</dbReference>
<evidence type="ECO:0000256" key="1">
    <source>
        <dbReference type="ARBA" id="ARBA00000851"/>
    </source>
</evidence>
<keyword evidence="15" id="KW-1185">Reference proteome</keyword>
<comment type="catalytic activity">
    <reaction evidence="1 11">
        <text>Endonucleolytic cleavage of DNA to give random double-stranded fragments with terminal 5'-phosphates, ATP is simultaneously hydrolyzed.</text>
        <dbReference type="EC" id="3.1.21.3"/>
    </reaction>
</comment>
<dbReference type="CDD" id="cd18030">
    <property type="entry name" value="DEXHc_RE_I_HsdR"/>
    <property type="match status" value="1"/>
</dbReference>
<evidence type="ECO:0000256" key="7">
    <source>
        <dbReference type="ARBA" id="ARBA00022759"/>
    </source>
</evidence>
<keyword evidence="7" id="KW-0255">Endonuclease</keyword>
<dbReference type="Proteomes" id="UP000031928">
    <property type="component" value="Chromosome"/>
</dbReference>
<evidence type="ECO:0000256" key="8">
    <source>
        <dbReference type="ARBA" id="ARBA00022801"/>
    </source>
</evidence>
<evidence type="ECO:0000256" key="11">
    <source>
        <dbReference type="RuleBase" id="RU364115"/>
    </source>
</evidence>
<accession>A0A0B6TE56</accession>